<evidence type="ECO:0000313" key="2">
    <source>
        <dbReference type="WBParaSite" id="MhA1_Contig417.frz3.gene34"/>
    </source>
</evidence>
<protein>
    <submittedName>
        <fullName evidence="2">Transposase</fullName>
    </submittedName>
</protein>
<dbReference type="AlphaFoldDB" id="A0A1I8BQB7"/>
<reference evidence="2" key="1">
    <citation type="submission" date="2016-11" db="UniProtKB">
        <authorList>
            <consortium name="WormBaseParasite"/>
        </authorList>
    </citation>
    <scope>IDENTIFICATION</scope>
</reference>
<name>A0A1I8BQB7_MELHA</name>
<sequence>MPLMERLIYADAYHLDKLKNYILKSLTGAGLREFYDENQSAMHLLGMELLIQLTQRICSRCAIRKKGDYFRAEGYPEIITDNTL</sequence>
<keyword evidence="1" id="KW-1185">Reference proteome</keyword>
<dbReference type="Proteomes" id="UP000095281">
    <property type="component" value="Unplaced"/>
</dbReference>
<accession>A0A1I8BQB7</accession>
<proteinExistence type="predicted"/>
<organism evidence="1 2">
    <name type="scientific">Meloidogyne hapla</name>
    <name type="common">Root-knot nematode worm</name>
    <dbReference type="NCBI Taxonomy" id="6305"/>
    <lineage>
        <taxon>Eukaryota</taxon>
        <taxon>Metazoa</taxon>
        <taxon>Ecdysozoa</taxon>
        <taxon>Nematoda</taxon>
        <taxon>Chromadorea</taxon>
        <taxon>Rhabditida</taxon>
        <taxon>Tylenchina</taxon>
        <taxon>Tylenchomorpha</taxon>
        <taxon>Tylenchoidea</taxon>
        <taxon>Meloidogynidae</taxon>
        <taxon>Meloidogyninae</taxon>
        <taxon>Meloidogyne</taxon>
    </lineage>
</organism>
<dbReference type="WBParaSite" id="MhA1_Contig417.frz3.gene34">
    <property type="protein sequence ID" value="MhA1_Contig417.frz3.gene34"/>
    <property type="gene ID" value="MhA1_Contig417.frz3.gene34"/>
</dbReference>
<evidence type="ECO:0000313" key="1">
    <source>
        <dbReference type="Proteomes" id="UP000095281"/>
    </source>
</evidence>